<name>A0A6J4U8X1_9BACT</name>
<evidence type="ECO:0000256" key="1">
    <source>
        <dbReference type="SAM" id="MobiDB-lite"/>
    </source>
</evidence>
<feature type="compositionally biased region" description="Basic and acidic residues" evidence="1">
    <location>
        <begin position="36"/>
        <end position="46"/>
    </location>
</feature>
<accession>A0A6J4U8X1</accession>
<dbReference type="AlphaFoldDB" id="A0A6J4U8X1"/>
<sequence>MVVSGAPGHRGAGAPGRRDGGTTGRLGARATGVVARDWRGRREAKG</sequence>
<reference evidence="2" key="1">
    <citation type="submission" date="2020-02" db="EMBL/GenBank/DDBJ databases">
        <authorList>
            <person name="Meier V. D."/>
        </authorList>
    </citation>
    <scope>NUCLEOTIDE SEQUENCE</scope>
    <source>
        <strain evidence="2">AVDCRST_MAG49</strain>
    </source>
</reference>
<organism evidence="2">
    <name type="scientific">uncultured Thermomicrobiales bacterium</name>
    <dbReference type="NCBI Taxonomy" id="1645740"/>
    <lineage>
        <taxon>Bacteria</taxon>
        <taxon>Pseudomonadati</taxon>
        <taxon>Thermomicrobiota</taxon>
        <taxon>Thermomicrobia</taxon>
        <taxon>Thermomicrobiales</taxon>
        <taxon>environmental samples</taxon>
    </lineage>
</organism>
<dbReference type="EMBL" id="CADCWG010000059">
    <property type="protein sequence ID" value="CAA9542079.1"/>
    <property type="molecule type" value="Genomic_DNA"/>
</dbReference>
<evidence type="ECO:0000313" key="2">
    <source>
        <dbReference type="EMBL" id="CAA9542079.1"/>
    </source>
</evidence>
<protein>
    <submittedName>
        <fullName evidence="2">Uncharacterized protein</fullName>
    </submittedName>
</protein>
<proteinExistence type="predicted"/>
<feature type="region of interest" description="Disordered" evidence="1">
    <location>
        <begin position="1"/>
        <end position="46"/>
    </location>
</feature>
<gene>
    <name evidence="2" type="ORF">AVDCRST_MAG49-914</name>
</gene>